<evidence type="ECO:0000256" key="8">
    <source>
        <dbReference type="ARBA" id="ARBA00023157"/>
    </source>
</evidence>
<dbReference type="InterPro" id="IPR023382">
    <property type="entry name" value="MnmA-like_central_sf"/>
</dbReference>
<dbReference type="GO" id="GO:0103016">
    <property type="term" value="F:tRNA-uridine 2-sulfurtransferase activity"/>
    <property type="evidence" value="ECO:0007669"/>
    <property type="project" value="UniProtKB-EC"/>
</dbReference>
<keyword evidence="4 11" id="KW-0819">tRNA processing</keyword>
<comment type="caution">
    <text evidence="14">The sequence shown here is derived from an EMBL/GenBank/DDBJ whole genome shotgun (WGS) entry which is preliminary data.</text>
</comment>
<dbReference type="CDD" id="cd01998">
    <property type="entry name" value="MnmA_TRMU-like"/>
    <property type="match status" value="1"/>
</dbReference>
<feature type="binding site" evidence="11">
    <location>
        <position position="35"/>
    </location>
    <ligand>
        <name>ATP</name>
        <dbReference type="ChEBI" id="CHEBI:30616"/>
    </ligand>
</feature>
<feature type="binding site" evidence="11">
    <location>
        <begin position="9"/>
        <end position="16"/>
    </location>
    <ligand>
        <name>ATP</name>
        <dbReference type="ChEBI" id="CHEBI:30616"/>
    </ligand>
</feature>
<evidence type="ECO:0000256" key="10">
    <source>
        <dbReference type="ARBA" id="ARBA00056575"/>
    </source>
</evidence>
<dbReference type="InterPro" id="IPR046884">
    <property type="entry name" value="MnmA-like_central"/>
</dbReference>
<evidence type="ECO:0000256" key="2">
    <source>
        <dbReference type="ARBA" id="ARBA00022555"/>
    </source>
</evidence>
<dbReference type="Pfam" id="PF03054">
    <property type="entry name" value="tRNA_Me_trans"/>
    <property type="match status" value="1"/>
</dbReference>
<evidence type="ECO:0000256" key="1">
    <source>
        <dbReference type="ARBA" id="ARBA00022490"/>
    </source>
</evidence>
<evidence type="ECO:0000313" key="15">
    <source>
        <dbReference type="Proteomes" id="UP000021369"/>
    </source>
</evidence>
<keyword evidence="6 11" id="KW-0067">ATP-binding</keyword>
<proteinExistence type="inferred from homology"/>
<dbReference type="Pfam" id="PF20258">
    <property type="entry name" value="tRNA_Me_trans_C"/>
    <property type="match status" value="1"/>
</dbReference>
<feature type="site" description="Interaction with tRNA" evidence="11">
    <location>
        <position position="339"/>
    </location>
</feature>
<dbReference type="OrthoDB" id="9800696at2"/>
<evidence type="ECO:0000256" key="9">
    <source>
        <dbReference type="ARBA" id="ARBA00051542"/>
    </source>
</evidence>
<dbReference type="NCBIfam" id="NF001138">
    <property type="entry name" value="PRK00143.1"/>
    <property type="match status" value="1"/>
</dbReference>
<organism evidence="14 15">
    <name type="scientific">Ruminococcus albus SY3</name>
    <dbReference type="NCBI Taxonomy" id="1341156"/>
    <lineage>
        <taxon>Bacteria</taxon>
        <taxon>Bacillati</taxon>
        <taxon>Bacillota</taxon>
        <taxon>Clostridia</taxon>
        <taxon>Eubacteriales</taxon>
        <taxon>Oscillospiraceae</taxon>
        <taxon>Ruminococcus</taxon>
    </lineage>
</organism>
<comment type="catalytic activity">
    <reaction evidence="9 11">
        <text>S-sulfanyl-L-cysteinyl-[protein] + uridine(34) in tRNA + AH2 + ATP = 2-thiouridine(34) in tRNA + L-cysteinyl-[protein] + A + AMP + diphosphate + H(+)</text>
        <dbReference type="Rhea" id="RHEA:47032"/>
        <dbReference type="Rhea" id="RHEA-COMP:10131"/>
        <dbReference type="Rhea" id="RHEA-COMP:11726"/>
        <dbReference type="Rhea" id="RHEA-COMP:11727"/>
        <dbReference type="Rhea" id="RHEA-COMP:11728"/>
        <dbReference type="ChEBI" id="CHEBI:13193"/>
        <dbReference type="ChEBI" id="CHEBI:15378"/>
        <dbReference type="ChEBI" id="CHEBI:17499"/>
        <dbReference type="ChEBI" id="CHEBI:29950"/>
        <dbReference type="ChEBI" id="CHEBI:30616"/>
        <dbReference type="ChEBI" id="CHEBI:33019"/>
        <dbReference type="ChEBI" id="CHEBI:61963"/>
        <dbReference type="ChEBI" id="CHEBI:65315"/>
        <dbReference type="ChEBI" id="CHEBI:87170"/>
        <dbReference type="ChEBI" id="CHEBI:456215"/>
        <dbReference type="EC" id="2.8.1.13"/>
    </reaction>
</comment>
<feature type="domain" description="tRNA-specific 2-thiouridylase MnmA-like central" evidence="13">
    <location>
        <begin position="210"/>
        <end position="272"/>
    </location>
</feature>
<keyword evidence="5 11" id="KW-0547">Nucleotide-binding</keyword>
<comment type="subcellular location">
    <subcellularLocation>
        <location evidence="11">Cytoplasm</location>
    </subcellularLocation>
</comment>
<dbReference type="HAMAP" id="MF_00144">
    <property type="entry name" value="tRNA_thiouridyl_MnmA"/>
    <property type="match status" value="1"/>
</dbReference>
<dbReference type="InterPro" id="IPR014729">
    <property type="entry name" value="Rossmann-like_a/b/a_fold"/>
</dbReference>
<sequence length="360" mass="39733">MAKKRVLAAMSGGVDSSAAVKLLLDEGYEVAGATMHLYNNEDIGVREKTCCSLNDVEDARLVALKLGIDFHVFNFSDEFKLRVMDNFVDTYLAGGTPNPCIECNKHLKFGSFLDRAKLLGFDFIATGHYVTSHFDEASGRWLLKRSADRSKDQSYVLYGMTQEQLSHTLFPVGAMNKPEIRAIAEENGLINAHKRDSQDICFIPDGDYASFITERAGEQPEGDIVLSDGTVLGRHKGLIHYTIGQRRGVGVSYSEPLFVTAKDMVSNRLIMGNAEQVCSKRLTAEDVNYITVDKLTSPLRCTAQTRYHQKDVPCTIYPTGENKAEVEFDSPHKAISKGQSVVFYDGEYVIGGGTISGTEV</sequence>
<evidence type="ECO:0000256" key="3">
    <source>
        <dbReference type="ARBA" id="ARBA00022679"/>
    </source>
</evidence>
<feature type="active site" description="Cysteine persulfide intermediate" evidence="11">
    <location>
        <position position="201"/>
    </location>
</feature>
<dbReference type="FunFam" id="3.40.50.620:FF:000115">
    <property type="entry name" value="tRNA-specific 2-thiouridylase MnmA"/>
    <property type="match status" value="1"/>
</dbReference>
<evidence type="ECO:0000256" key="4">
    <source>
        <dbReference type="ARBA" id="ARBA00022694"/>
    </source>
</evidence>
<dbReference type="AlphaFoldDB" id="A0A011UX27"/>
<dbReference type="GO" id="GO:0002143">
    <property type="term" value="P:tRNA wobble position uridine thiolation"/>
    <property type="evidence" value="ECO:0007669"/>
    <property type="project" value="TreeGrafter"/>
</dbReference>
<dbReference type="SUPFAM" id="SSF52402">
    <property type="entry name" value="Adenine nucleotide alpha hydrolases-like"/>
    <property type="match status" value="1"/>
</dbReference>
<accession>A0A011UX27</accession>
<dbReference type="EC" id="2.8.1.13" evidence="11"/>
<evidence type="ECO:0000313" key="14">
    <source>
        <dbReference type="EMBL" id="EXM37767.1"/>
    </source>
</evidence>
<dbReference type="PATRIC" id="fig|1341156.4.peg.2734"/>
<evidence type="ECO:0000259" key="13">
    <source>
        <dbReference type="Pfam" id="PF20259"/>
    </source>
</evidence>
<dbReference type="Pfam" id="PF20259">
    <property type="entry name" value="tRNA_Me_trans_M"/>
    <property type="match status" value="1"/>
</dbReference>
<dbReference type="EMBL" id="JEOB01000004">
    <property type="protein sequence ID" value="EXM37767.1"/>
    <property type="molecule type" value="Genomic_DNA"/>
</dbReference>
<feature type="active site" description="Nucleophile" evidence="11">
    <location>
        <position position="103"/>
    </location>
</feature>
<dbReference type="InterPro" id="IPR046885">
    <property type="entry name" value="MnmA-like_C"/>
</dbReference>
<comment type="similarity">
    <text evidence="11">Belongs to the MnmA/TRMU family.</text>
</comment>
<dbReference type="GO" id="GO:0005524">
    <property type="term" value="F:ATP binding"/>
    <property type="evidence" value="ECO:0007669"/>
    <property type="project" value="UniProtKB-KW"/>
</dbReference>
<keyword evidence="1 11" id="KW-0963">Cytoplasm</keyword>
<dbReference type="RefSeq" id="WP_037289654.1">
    <property type="nucleotide sequence ID" value="NZ_JEOB01000004.1"/>
</dbReference>
<dbReference type="GO" id="GO:0000049">
    <property type="term" value="F:tRNA binding"/>
    <property type="evidence" value="ECO:0007669"/>
    <property type="project" value="UniProtKB-KW"/>
</dbReference>
<dbReference type="FunFam" id="2.40.30.10:FF:000023">
    <property type="entry name" value="tRNA-specific 2-thiouridylase MnmA"/>
    <property type="match status" value="1"/>
</dbReference>
<protein>
    <recommendedName>
        <fullName evidence="11">tRNA-specific 2-thiouridylase MnmA</fullName>
        <ecNumber evidence="11">2.8.1.13</ecNumber>
    </recommendedName>
</protein>
<evidence type="ECO:0000256" key="7">
    <source>
        <dbReference type="ARBA" id="ARBA00022884"/>
    </source>
</evidence>
<feature type="domain" description="tRNA-specific 2-thiouridylase MnmA-like C-terminal" evidence="12">
    <location>
        <begin position="280"/>
        <end position="355"/>
    </location>
</feature>
<name>A0A011UX27_RUMAL</name>
<dbReference type="Proteomes" id="UP000021369">
    <property type="component" value="Unassembled WGS sequence"/>
</dbReference>
<feature type="region of interest" description="Interaction with tRNA" evidence="11">
    <location>
        <begin position="306"/>
        <end position="307"/>
    </location>
</feature>
<evidence type="ECO:0000256" key="5">
    <source>
        <dbReference type="ARBA" id="ARBA00022741"/>
    </source>
</evidence>
<dbReference type="FunFam" id="2.30.30.280:FF:000001">
    <property type="entry name" value="tRNA-specific 2-thiouridylase MnmA"/>
    <property type="match status" value="1"/>
</dbReference>
<dbReference type="PANTHER" id="PTHR11933:SF5">
    <property type="entry name" value="MITOCHONDRIAL TRNA-SPECIFIC 2-THIOURIDYLASE 1"/>
    <property type="match status" value="1"/>
</dbReference>
<dbReference type="PANTHER" id="PTHR11933">
    <property type="entry name" value="TRNA 5-METHYLAMINOMETHYL-2-THIOURIDYLATE -METHYLTRANSFERASE"/>
    <property type="match status" value="1"/>
</dbReference>
<feature type="region of interest" description="Interaction with tRNA" evidence="11">
    <location>
        <begin position="151"/>
        <end position="153"/>
    </location>
</feature>
<dbReference type="NCBIfam" id="TIGR00420">
    <property type="entry name" value="trmU"/>
    <property type="match status" value="1"/>
</dbReference>
<dbReference type="Gene3D" id="2.40.30.10">
    <property type="entry name" value="Translation factors"/>
    <property type="match status" value="1"/>
</dbReference>
<feature type="site" description="Interaction with tRNA" evidence="11">
    <location>
        <position position="128"/>
    </location>
</feature>
<keyword evidence="8" id="KW-1015">Disulfide bond</keyword>
<keyword evidence="7 11" id="KW-0694">RNA-binding</keyword>
<evidence type="ECO:0000256" key="6">
    <source>
        <dbReference type="ARBA" id="ARBA00022840"/>
    </source>
</evidence>
<comment type="function">
    <text evidence="10 11">Catalyzes the 2-thiolation of uridine at the wobble position (U34) of tRNA, leading to the formation of s(2)U34.</text>
</comment>
<gene>
    <name evidence="11" type="primary">mnmA</name>
    <name evidence="14" type="ORF">RASY3_15675</name>
</gene>
<keyword evidence="3 11" id="KW-0808">Transferase</keyword>
<dbReference type="Gene3D" id="3.40.50.620">
    <property type="entry name" value="HUPs"/>
    <property type="match status" value="1"/>
</dbReference>
<keyword evidence="2 11" id="KW-0820">tRNA-binding</keyword>
<dbReference type="GO" id="GO:0005737">
    <property type="term" value="C:cytoplasm"/>
    <property type="evidence" value="ECO:0007669"/>
    <property type="project" value="UniProtKB-SubCell"/>
</dbReference>
<evidence type="ECO:0000256" key="11">
    <source>
        <dbReference type="HAMAP-Rule" id="MF_00144"/>
    </source>
</evidence>
<evidence type="ECO:0000259" key="12">
    <source>
        <dbReference type="Pfam" id="PF20258"/>
    </source>
</evidence>
<comment type="caution">
    <text evidence="11">Lacks conserved residue(s) required for the propagation of feature annotation.</text>
</comment>
<dbReference type="Gene3D" id="2.30.30.280">
    <property type="entry name" value="Adenine nucleotide alpha hydrolases-like domains"/>
    <property type="match status" value="1"/>
</dbReference>
<keyword evidence="15" id="KW-1185">Reference proteome</keyword>
<reference evidence="14 15" key="1">
    <citation type="submission" date="2013-06" db="EMBL/GenBank/DDBJ databases">
        <title>Rumen cellulosomics: divergent fiber-degrading strategies revealed by comparative genome-wide analysis of six Ruminococcal strains.</title>
        <authorList>
            <person name="Dassa B."/>
            <person name="Borovok I."/>
            <person name="Lamed R."/>
            <person name="Flint H."/>
            <person name="Yeoman C.J."/>
            <person name="White B."/>
            <person name="Bayer E.A."/>
        </authorList>
    </citation>
    <scope>NUCLEOTIDE SEQUENCE [LARGE SCALE GENOMIC DNA]</scope>
    <source>
        <strain evidence="14 15">SY3</strain>
    </source>
</reference>
<feature type="binding site" evidence="11">
    <location>
        <position position="127"/>
    </location>
    <ligand>
        <name>ATP</name>
        <dbReference type="ChEBI" id="CHEBI:30616"/>
    </ligand>
</feature>
<dbReference type="InterPro" id="IPR004506">
    <property type="entry name" value="MnmA-like"/>
</dbReference>